<name>A0ABU7S1U2_9ACTN</name>
<sequence>MAPGLVARLQPALVLLAFLVGTGATTLATGGVATARRRVN</sequence>
<accession>A0ABU7S1U2</accession>
<keyword evidence="1" id="KW-1133">Transmembrane helix</keyword>
<proteinExistence type="predicted"/>
<dbReference type="RefSeq" id="WP_331217680.1">
    <property type="nucleotide sequence ID" value="NZ_JAZGQK010000031.1"/>
</dbReference>
<evidence type="ECO:0000313" key="3">
    <source>
        <dbReference type="Proteomes" id="UP001332243"/>
    </source>
</evidence>
<evidence type="ECO:0000256" key="1">
    <source>
        <dbReference type="SAM" id="Phobius"/>
    </source>
</evidence>
<keyword evidence="1" id="KW-0472">Membrane</keyword>
<reference evidence="2 3" key="1">
    <citation type="submission" date="2024-01" db="EMBL/GenBank/DDBJ databases">
        <title>Genome insights into Plantactinospora sonchi sp. nov.</title>
        <authorList>
            <person name="Wang L."/>
        </authorList>
    </citation>
    <scope>NUCLEOTIDE SEQUENCE [LARGE SCALE GENOMIC DNA]</scope>
    <source>
        <strain evidence="2 3">NEAU-QY2</strain>
    </source>
</reference>
<organism evidence="2 3">
    <name type="scientific">Plantactinospora sonchi</name>
    <dbReference type="NCBI Taxonomy" id="1544735"/>
    <lineage>
        <taxon>Bacteria</taxon>
        <taxon>Bacillati</taxon>
        <taxon>Actinomycetota</taxon>
        <taxon>Actinomycetes</taxon>
        <taxon>Micromonosporales</taxon>
        <taxon>Micromonosporaceae</taxon>
        <taxon>Plantactinospora</taxon>
    </lineage>
</organism>
<protein>
    <submittedName>
        <fullName evidence="2">Uncharacterized protein</fullName>
    </submittedName>
</protein>
<feature type="transmembrane region" description="Helical" evidence="1">
    <location>
        <begin position="12"/>
        <end position="35"/>
    </location>
</feature>
<comment type="caution">
    <text evidence="2">The sequence shown here is derived from an EMBL/GenBank/DDBJ whole genome shotgun (WGS) entry which is preliminary data.</text>
</comment>
<keyword evidence="3" id="KW-1185">Reference proteome</keyword>
<evidence type="ECO:0000313" key="2">
    <source>
        <dbReference type="EMBL" id="MEE6262739.1"/>
    </source>
</evidence>
<dbReference type="Proteomes" id="UP001332243">
    <property type="component" value="Unassembled WGS sequence"/>
</dbReference>
<dbReference type="EMBL" id="JAZGQK010000031">
    <property type="protein sequence ID" value="MEE6262739.1"/>
    <property type="molecule type" value="Genomic_DNA"/>
</dbReference>
<gene>
    <name evidence="2" type="ORF">V1633_30095</name>
</gene>
<keyword evidence="1" id="KW-0812">Transmembrane</keyword>